<dbReference type="Pfam" id="PF01458">
    <property type="entry name" value="SUFBD_core"/>
    <property type="match status" value="1"/>
</dbReference>
<comment type="caution">
    <text evidence="3">The sequence shown here is derived from an EMBL/GenBank/DDBJ whole genome shotgun (WGS) entry which is preliminary data.</text>
</comment>
<dbReference type="SUPFAM" id="SSF101960">
    <property type="entry name" value="Stabilizer of iron transporter SufD"/>
    <property type="match status" value="1"/>
</dbReference>
<dbReference type="InterPro" id="IPR037284">
    <property type="entry name" value="SUF_FeS_clus_asmbl_SufBD_sf"/>
</dbReference>
<keyword evidence="4" id="KW-1185">Reference proteome</keyword>
<dbReference type="Proteomes" id="UP000461754">
    <property type="component" value="Unassembled WGS sequence"/>
</dbReference>
<reference evidence="3 4" key="1">
    <citation type="submission" date="2019-08" db="EMBL/GenBank/DDBJ databases">
        <title>In-depth cultivation of the pig gut microbiome towards novel bacterial diversity and tailored functional studies.</title>
        <authorList>
            <person name="Wylensek D."/>
            <person name="Hitch T.C.A."/>
            <person name="Clavel T."/>
        </authorList>
    </citation>
    <scope>NUCLEOTIDE SEQUENCE [LARGE SCALE GENOMIC DNA]</scope>
    <source>
        <strain evidence="3 4">RF-744-FAT-4</strain>
    </source>
</reference>
<dbReference type="AlphaFoldDB" id="A0A7X2NGK3"/>
<dbReference type="InterPro" id="IPR055346">
    <property type="entry name" value="Fe-S_cluster_assembly_SufBD"/>
</dbReference>
<evidence type="ECO:0000256" key="1">
    <source>
        <dbReference type="ARBA" id="ARBA00043967"/>
    </source>
</evidence>
<dbReference type="PANTHER" id="PTHR30508:SF1">
    <property type="entry name" value="UPF0051 PROTEIN ABCI8, CHLOROPLASTIC-RELATED"/>
    <property type="match status" value="1"/>
</dbReference>
<accession>A0A7X2NGK3</accession>
<evidence type="ECO:0000259" key="2">
    <source>
        <dbReference type="Pfam" id="PF01458"/>
    </source>
</evidence>
<gene>
    <name evidence="3" type="ORF">FYJ52_06565</name>
</gene>
<name>A0A7X2NGK3_9FIRM</name>
<protein>
    <submittedName>
        <fullName evidence="3">SufD family Fe-S cluster assembly protein</fullName>
    </submittedName>
</protein>
<dbReference type="InterPro" id="IPR000825">
    <property type="entry name" value="SUF_FeS_clus_asmbl_SufBD_core"/>
</dbReference>
<dbReference type="PANTHER" id="PTHR30508">
    <property type="entry name" value="FES CLUSTER ASSEMBLY PROTEIN SUF"/>
    <property type="match status" value="1"/>
</dbReference>
<dbReference type="EMBL" id="VUMO01000007">
    <property type="protein sequence ID" value="MSS20058.1"/>
    <property type="molecule type" value="Genomic_DNA"/>
</dbReference>
<proteinExistence type="inferred from homology"/>
<dbReference type="GO" id="GO:0016226">
    <property type="term" value="P:iron-sulfur cluster assembly"/>
    <property type="evidence" value="ECO:0007669"/>
    <property type="project" value="InterPro"/>
</dbReference>
<organism evidence="3 4">
    <name type="scientific">Pseudoramibacter porci</name>
    <dbReference type="NCBI Taxonomy" id="2606631"/>
    <lineage>
        <taxon>Bacteria</taxon>
        <taxon>Bacillati</taxon>
        <taxon>Bacillota</taxon>
        <taxon>Clostridia</taxon>
        <taxon>Eubacteriales</taxon>
        <taxon>Eubacteriaceae</taxon>
        <taxon>Pseudoramibacter</taxon>
    </lineage>
</organism>
<feature type="domain" description="SUF system FeS cluster assembly SufBD core" evidence="2">
    <location>
        <begin position="107"/>
        <end position="325"/>
    </location>
</feature>
<sequence>MTMSAQEQSTNLVVNHLPGQTWNWLKMNDARVAVDAQSATLEADTVKPEALAEGAGLSPIGGGMGPDYDKWIQGIAPAAYHTEAGQKIAAPLKLTYQLKSGATGAASTAFDIAKDSELTIIMDFAGQNGAAGTSGFSTKLHLAEGALVKLVQIHRGGADQRIFNDVGAVLENDARFEVVQLVMDAADTYIGCQADLKGDRSSFKADVAYLVQNEDLLDTNFVALHHGKKTESTINSAGVLRDKAEKLFRGTIDFKNGASGSVGNEKEDVMLMDDTVINKTIPLILCAEEDVEGNHGATIGKLDDELMFYMESRGMAADEIYELIAKSKLEAASRLIPDQAVREDVQAYIETHQRLEKE</sequence>
<evidence type="ECO:0000313" key="4">
    <source>
        <dbReference type="Proteomes" id="UP000461754"/>
    </source>
</evidence>
<evidence type="ECO:0000313" key="3">
    <source>
        <dbReference type="EMBL" id="MSS20058.1"/>
    </source>
</evidence>
<comment type="similarity">
    <text evidence="1">Belongs to the iron-sulfur cluster assembly SufBD family.</text>
</comment>